<dbReference type="SMART" id="SM00131">
    <property type="entry name" value="KU"/>
    <property type="match status" value="2"/>
</dbReference>
<evidence type="ECO:0000256" key="1">
    <source>
        <dbReference type="SAM" id="MobiDB-lite"/>
    </source>
</evidence>
<dbReference type="InterPro" id="IPR002223">
    <property type="entry name" value="Kunitz_BPTI"/>
</dbReference>
<dbReference type="InterPro" id="IPR036880">
    <property type="entry name" value="Kunitz_BPTI_sf"/>
</dbReference>
<feature type="domain" description="BPTI/Kunitz inhibitor" evidence="2">
    <location>
        <begin position="203"/>
        <end position="253"/>
    </location>
</feature>
<sequence length="465" mass="50802">MFLFLEYLLVVVKNMSGLSEGGKIHFSASLIYFLCFISEIYATLLTNLPLTCGRILSSSPAFHLCTFLTYGDFFDACGLSPASSAVFFVPLPWNGLRHLLADWLRALAEENLNVQPMFDGCFPVFYKKSAGSQSTVVFVLAAVAASAKKEHGRIADSELLAERLLIRRSLDEDEAEQSENTTQVADSPPGINPNDRVKLEPKCQEPKETGNGTQNLIRFFFDSDNSSCQKFVYTGDGGNENNFPTELECLEACYIDVHEGEPVAEEDVILIGRSTDSMLAADGKCLLPKENGNCTEETQSYYFSPDWQSCLAFKYSGCGGNANRFASRIECEQSCLVADGSVCKGPQGPTPPLTQGTSCSDTKCPEGYVCAMGFRQPECCNANQHEAVESAYSSHCLDGSQAGGHFGCEYFVATFATSCDDLICMSNEQCQHKEGGFAKCCRKEVRGPKTNPHKNDVKQGLPLAE</sequence>
<organism evidence="3 4">
    <name type="scientific">Ditylenchus destructor</name>
    <dbReference type="NCBI Taxonomy" id="166010"/>
    <lineage>
        <taxon>Eukaryota</taxon>
        <taxon>Metazoa</taxon>
        <taxon>Ecdysozoa</taxon>
        <taxon>Nematoda</taxon>
        <taxon>Chromadorea</taxon>
        <taxon>Rhabditida</taxon>
        <taxon>Tylenchina</taxon>
        <taxon>Tylenchomorpha</taxon>
        <taxon>Sphaerularioidea</taxon>
        <taxon>Anguinidae</taxon>
        <taxon>Anguininae</taxon>
        <taxon>Ditylenchus</taxon>
    </lineage>
</organism>
<feature type="domain" description="BPTI/Kunitz inhibitor" evidence="2">
    <location>
        <begin position="285"/>
        <end position="335"/>
    </location>
</feature>
<feature type="compositionally biased region" description="Basic and acidic residues" evidence="1">
    <location>
        <begin position="195"/>
        <end position="208"/>
    </location>
</feature>
<evidence type="ECO:0000313" key="3">
    <source>
        <dbReference type="EMBL" id="KAI1702214.1"/>
    </source>
</evidence>
<dbReference type="AlphaFoldDB" id="A0AAD4MQ06"/>
<name>A0AAD4MQ06_9BILA</name>
<dbReference type="GO" id="GO:0004867">
    <property type="term" value="F:serine-type endopeptidase inhibitor activity"/>
    <property type="evidence" value="ECO:0007669"/>
    <property type="project" value="InterPro"/>
</dbReference>
<feature type="region of interest" description="Disordered" evidence="1">
    <location>
        <begin position="172"/>
        <end position="211"/>
    </location>
</feature>
<dbReference type="PROSITE" id="PS50279">
    <property type="entry name" value="BPTI_KUNITZ_2"/>
    <property type="match status" value="2"/>
</dbReference>
<dbReference type="InterPro" id="IPR020901">
    <property type="entry name" value="Prtase_inh_Kunz-CS"/>
</dbReference>
<reference evidence="3" key="1">
    <citation type="submission" date="2022-01" db="EMBL/GenBank/DDBJ databases">
        <title>Genome Sequence Resource for Two Populations of Ditylenchus destructor, the Migratory Endoparasitic Phytonematode.</title>
        <authorList>
            <person name="Zhang H."/>
            <person name="Lin R."/>
            <person name="Xie B."/>
        </authorList>
    </citation>
    <scope>NUCLEOTIDE SEQUENCE</scope>
    <source>
        <strain evidence="3">BazhouSP</strain>
    </source>
</reference>
<dbReference type="Pfam" id="PF00014">
    <property type="entry name" value="Kunitz_BPTI"/>
    <property type="match status" value="2"/>
</dbReference>
<dbReference type="InterPro" id="IPR052861">
    <property type="entry name" value="BPTI/Kunitz_domain"/>
</dbReference>
<dbReference type="CDD" id="cd22593">
    <property type="entry name" value="Kunitz_conkunitzin"/>
    <property type="match status" value="1"/>
</dbReference>
<proteinExistence type="predicted"/>
<dbReference type="PANTHER" id="PTHR47248:SF6">
    <property type="entry name" value="BPTI_KUNITZ INHIBITOR DOMAIN-CONTAINING PROTEIN"/>
    <property type="match status" value="1"/>
</dbReference>
<keyword evidence="4" id="KW-1185">Reference proteome</keyword>
<evidence type="ECO:0000313" key="4">
    <source>
        <dbReference type="Proteomes" id="UP001201812"/>
    </source>
</evidence>
<comment type="caution">
    <text evidence="3">The sequence shown here is derived from an EMBL/GenBank/DDBJ whole genome shotgun (WGS) entry which is preliminary data.</text>
</comment>
<dbReference type="Proteomes" id="UP001201812">
    <property type="component" value="Unassembled WGS sequence"/>
</dbReference>
<dbReference type="PRINTS" id="PR00759">
    <property type="entry name" value="BASICPTASE"/>
</dbReference>
<evidence type="ECO:0000259" key="2">
    <source>
        <dbReference type="PROSITE" id="PS50279"/>
    </source>
</evidence>
<dbReference type="PANTHER" id="PTHR47248">
    <property type="entry name" value="PROTEIN CBG06772"/>
    <property type="match status" value="1"/>
</dbReference>
<dbReference type="EMBL" id="JAKKPZ010000103">
    <property type="protein sequence ID" value="KAI1702214.1"/>
    <property type="molecule type" value="Genomic_DNA"/>
</dbReference>
<dbReference type="CDD" id="cd00109">
    <property type="entry name" value="Kunitz-type"/>
    <property type="match status" value="1"/>
</dbReference>
<dbReference type="Gene3D" id="4.10.410.10">
    <property type="entry name" value="Pancreatic trypsin inhibitor Kunitz domain"/>
    <property type="match status" value="2"/>
</dbReference>
<gene>
    <name evidence="3" type="ORF">DdX_15629</name>
</gene>
<protein>
    <submittedName>
        <fullName evidence="3">Kunitz/Bovine pancreatic trypsin inhibitor domain-containing protein</fullName>
    </submittedName>
</protein>
<accession>A0AAD4MQ06</accession>
<dbReference type="PROSITE" id="PS00280">
    <property type="entry name" value="BPTI_KUNITZ_1"/>
    <property type="match status" value="1"/>
</dbReference>
<dbReference type="SUPFAM" id="SSF57362">
    <property type="entry name" value="BPTI-like"/>
    <property type="match status" value="2"/>
</dbReference>